<keyword evidence="3" id="KW-0677">Repeat</keyword>
<dbReference type="GO" id="GO:0005634">
    <property type="term" value="C:nucleus"/>
    <property type="evidence" value="ECO:0007669"/>
    <property type="project" value="UniProtKB-SubCell"/>
</dbReference>
<dbReference type="OrthoDB" id="427795at2759"/>
<feature type="domain" description="Histone-binding protein RBBP4-like N-terminal" evidence="8">
    <location>
        <begin position="29"/>
        <end position="99"/>
    </location>
</feature>
<dbReference type="Pfam" id="PF00400">
    <property type="entry name" value="WD40"/>
    <property type="match status" value="5"/>
</dbReference>
<dbReference type="SMART" id="SM00320">
    <property type="entry name" value="WD40"/>
    <property type="match status" value="6"/>
</dbReference>
<dbReference type="STRING" id="1745343.A0A2J6Q5E9"/>
<evidence type="ECO:0000256" key="4">
    <source>
        <dbReference type="ARBA" id="ARBA00022853"/>
    </source>
</evidence>
<dbReference type="Gene3D" id="2.130.10.10">
    <property type="entry name" value="YVTN repeat-like/Quinoprotein amine dehydrogenase"/>
    <property type="match status" value="1"/>
</dbReference>
<dbReference type="InterPro" id="IPR050459">
    <property type="entry name" value="WD_repeat_RBAP46/RBAP48/MSI1"/>
</dbReference>
<dbReference type="GO" id="GO:0006325">
    <property type="term" value="P:chromatin organization"/>
    <property type="evidence" value="ECO:0007669"/>
    <property type="project" value="UniProtKB-KW"/>
</dbReference>
<evidence type="ECO:0000259" key="8">
    <source>
        <dbReference type="Pfam" id="PF12265"/>
    </source>
</evidence>
<evidence type="ECO:0000256" key="1">
    <source>
        <dbReference type="ARBA" id="ARBA00004123"/>
    </source>
</evidence>
<dbReference type="InterPro" id="IPR001680">
    <property type="entry name" value="WD40_rpt"/>
</dbReference>
<organism evidence="9 10">
    <name type="scientific">Hyaloscypha hepaticicola</name>
    <dbReference type="NCBI Taxonomy" id="2082293"/>
    <lineage>
        <taxon>Eukaryota</taxon>
        <taxon>Fungi</taxon>
        <taxon>Dikarya</taxon>
        <taxon>Ascomycota</taxon>
        <taxon>Pezizomycotina</taxon>
        <taxon>Leotiomycetes</taxon>
        <taxon>Helotiales</taxon>
        <taxon>Hyaloscyphaceae</taxon>
        <taxon>Hyaloscypha</taxon>
    </lineage>
</organism>
<feature type="region of interest" description="Disordered" evidence="7">
    <location>
        <begin position="1"/>
        <end position="22"/>
    </location>
</feature>
<sequence length="437" mass="48934">MAPDSADVEMDAPRPDTEDEDTEQKIINEEYKTWKKNSPFLYDMILSTALEWPTLTTQWFPDKKEPAGKNYTIHRLLIGTHTSNDAQNYLQIANVELPKNITANPHEYDEQRGEIGGYGSSSNGEQAAIKMTIEQKIDHPGEVNKARYQPQNPNIIATMCIDGKVLVFDRTKHSSLPKGTVNPQAELLGHKKEGFGLSWNPHEAGKLATGSEDKTVRLWDLKTIQSSNNHVKASRVYTHHSSIVNDVQYHPLHKSLIGTVSDDLTLQIIDVRQPETDRSSVQGQGHSDAINALAFNHASEFVLATASADKTIGIWDLRNLNEKLHSLEGHGDAVTSLAWHPHEEAILGSGSYDRRVIFWDLSRVGEEQLPDDQEDGPPELLFMHGGHTNHLADFSWNQNEPWVVCSAAEDNLIQIWKVAEAIVGKDIEEPSLDELER</sequence>
<dbReference type="Proteomes" id="UP000235672">
    <property type="component" value="Unassembled WGS sequence"/>
</dbReference>
<keyword evidence="10" id="KW-1185">Reference proteome</keyword>
<feature type="compositionally biased region" description="Acidic residues" evidence="7">
    <location>
        <begin position="1"/>
        <end position="10"/>
    </location>
</feature>
<feature type="repeat" description="WD" evidence="6">
    <location>
        <begin position="187"/>
        <end position="229"/>
    </location>
</feature>
<name>A0A2J6Q5E9_9HELO</name>
<feature type="repeat" description="WD" evidence="6">
    <location>
        <begin position="327"/>
        <end position="362"/>
    </location>
</feature>
<protein>
    <submittedName>
        <fullName evidence="9">WD40 repeat-like protein</fullName>
    </submittedName>
</protein>
<feature type="repeat" description="WD" evidence="6">
    <location>
        <begin position="283"/>
        <end position="319"/>
    </location>
</feature>
<dbReference type="InterPro" id="IPR015943">
    <property type="entry name" value="WD40/YVTN_repeat-like_dom_sf"/>
</dbReference>
<evidence type="ECO:0000256" key="6">
    <source>
        <dbReference type="PROSITE-ProRule" id="PRU00221"/>
    </source>
</evidence>
<dbReference type="SUPFAM" id="SSF50978">
    <property type="entry name" value="WD40 repeat-like"/>
    <property type="match status" value="1"/>
</dbReference>
<dbReference type="PROSITE" id="PS50294">
    <property type="entry name" value="WD_REPEATS_REGION"/>
    <property type="match status" value="3"/>
</dbReference>
<dbReference type="Pfam" id="PF12265">
    <property type="entry name" value="CAF1C_H4-bd"/>
    <property type="match status" value="1"/>
</dbReference>
<evidence type="ECO:0000256" key="5">
    <source>
        <dbReference type="ARBA" id="ARBA00023242"/>
    </source>
</evidence>
<dbReference type="PANTHER" id="PTHR22850">
    <property type="entry name" value="WD40 REPEAT FAMILY"/>
    <property type="match status" value="1"/>
</dbReference>
<dbReference type="AlphaFoldDB" id="A0A2J6Q5E9"/>
<dbReference type="InterPro" id="IPR019775">
    <property type="entry name" value="WD40_repeat_CS"/>
</dbReference>
<evidence type="ECO:0000256" key="2">
    <source>
        <dbReference type="ARBA" id="ARBA00022574"/>
    </source>
</evidence>
<keyword evidence="5" id="KW-0539">Nucleus</keyword>
<dbReference type="PROSITE" id="PS50082">
    <property type="entry name" value="WD_REPEATS_2"/>
    <property type="match status" value="3"/>
</dbReference>
<proteinExistence type="predicted"/>
<comment type="subcellular location">
    <subcellularLocation>
        <location evidence="1">Nucleus</location>
    </subcellularLocation>
</comment>
<keyword evidence="4" id="KW-0156">Chromatin regulator</keyword>
<dbReference type="InterPro" id="IPR022052">
    <property type="entry name" value="Histone-bd_RBBP4-like_N"/>
</dbReference>
<evidence type="ECO:0000313" key="9">
    <source>
        <dbReference type="EMBL" id="PMD21510.1"/>
    </source>
</evidence>
<reference evidence="9 10" key="1">
    <citation type="submission" date="2016-05" db="EMBL/GenBank/DDBJ databases">
        <title>A degradative enzymes factory behind the ericoid mycorrhizal symbiosis.</title>
        <authorList>
            <consortium name="DOE Joint Genome Institute"/>
            <person name="Martino E."/>
            <person name="Morin E."/>
            <person name="Grelet G."/>
            <person name="Kuo A."/>
            <person name="Kohler A."/>
            <person name="Daghino S."/>
            <person name="Barry K."/>
            <person name="Choi C."/>
            <person name="Cichocki N."/>
            <person name="Clum A."/>
            <person name="Copeland A."/>
            <person name="Hainaut M."/>
            <person name="Haridas S."/>
            <person name="Labutti K."/>
            <person name="Lindquist E."/>
            <person name="Lipzen A."/>
            <person name="Khouja H.-R."/>
            <person name="Murat C."/>
            <person name="Ohm R."/>
            <person name="Olson A."/>
            <person name="Spatafora J."/>
            <person name="Veneault-Fourrey C."/>
            <person name="Henrissat B."/>
            <person name="Grigoriev I."/>
            <person name="Martin F."/>
            <person name="Perotto S."/>
        </authorList>
    </citation>
    <scope>NUCLEOTIDE SEQUENCE [LARGE SCALE GENOMIC DNA]</scope>
    <source>
        <strain evidence="9 10">UAMH 7357</strain>
    </source>
</reference>
<keyword evidence="2 6" id="KW-0853">WD repeat</keyword>
<dbReference type="EMBL" id="KZ613480">
    <property type="protein sequence ID" value="PMD21510.1"/>
    <property type="molecule type" value="Genomic_DNA"/>
</dbReference>
<dbReference type="PRINTS" id="PR00320">
    <property type="entry name" value="GPROTEINBRPT"/>
</dbReference>
<evidence type="ECO:0000256" key="7">
    <source>
        <dbReference type="SAM" id="MobiDB-lite"/>
    </source>
</evidence>
<dbReference type="PROSITE" id="PS00678">
    <property type="entry name" value="WD_REPEATS_1"/>
    <property type="match status" value="3"/>
</dbReference>
<accession>A0A2J6Q5E9</accession>
<gene>
    <name evidence="9" type="ORF">NA56DRAFT_645353</name>
</gene>
<evidence type="ECO:0000256" key="3">
    <source>
        <dbReference type="ARBA" id="ARBA00022737"/>
    </source>
</evidence>
<dbReference type="InterPro" id="IPR036322">
    <property type="entry name" value="WD40_repeat_dom_sf"/>
</dbReference>
<dbReference type="InterPro" id="IPR020472">
    <property type="entry name" value="WD40_PAC1"/>
</dbReference>
<evidence type="ECO:0000313" key="10">
    <source>
        <dbReference type="Proteomes" id="UP000235672"/>
    </source>
</evidence>